<dbReference type="Pfam" id="PF07052">
    <property type="entry name" value="Hep_59"/>
    <property type="match status" value="1"/>
</dbReference>
<feature type="region of interest" description="Disordered" evidence="4">
    <location>
        <begin position="158"/>
        <end position="184"/>
    </location>
</feature>
<comment type="similarity">
    <text evidence="2">Belongs to the TLS1 family.</text>
</comment>
<evidence type="ECO:0000256" key="3">
    <source>
        <dbReference type="ARBA" id="ARBA00023242"/>
    </source>
</evidence>
<evidence type="ECO:0000256" key="1">
    <source>
        <dbReference type="ARBA" id="ARBA00004123"/>
    </source>
</evidence>
<dbReference type="GO" id="GO:0000398">
    <property type="term" value="P:mRNA splicing, via spliceosome"/>
    <property type="evidence" value="ECO:0007669"/>
    <property type="project" value="TreeGrafter"/>
</dbReference>
<dbReference type="PANTHER" id="PTHR13486:SF2">
    <property type="entry name" value="SPLICING FACTOR C9ORF78"/>
    <property type="match status" value="1"/>
</dbReference>
<gene>
    <name evidence="5" type="ORF">H4R20_001795</name>
</gene>
<feature type="region of interest" description="Disordered" evidence="4">
    <location>
        <begin position="243"/>
        <end position="297"/>
    </location>
</feature>
<feature type="compositionally biased region" description="Basic and acidic residues" evidence="4">
    <location>
        <begin position="274"/>
        <end position="284"/>
    </location>
</feature>
<evidence type="ECO:0000313" key="5">
    <source>
        <dbReference type="EMBL" id="KAJ2806153.1"/>
    </source>
</evidence>
<feature type="compositionally biased region" description="Low complexity" evidence="4">
    <location>
        <begin position="24"/>
        <end position="38"/>
    </location>
</feature>
<evidence type="ECO:0000313" key="6">
    <source>
        <dbReference type="Proteomes" id="UP001140094"/>
    </source>
</evidence>
<organism evidence="5 6">
    <name type="scientific">Coemansia guatemalensis</name>
    <dbReference type="NCBI Taxonomy" id="2761395"/>
    <lineage>
        <taxon>Eukaryota</taxon>
        <taxon>Fungi</taxon>
        <taxon>Fungi incertae sedis</taxon>
        <taxon>Zoopagomycota</taxon>
        <taxon>Kickxellomycotina</taxon>
        <taxon>Kickxellomycetes</taxon>
        <taxon>Kickxellales</taxon>
        <taxon>Kickxellaceae</taxon>
        <taxon>Coemansia</taxon>
    </lineage>
</organism>
<sequence length="297" mass="32481">MPPKRPRNLRKTKHSDSDWDQAADRATPATAKATAPADVNSSADQPNTAAEDSAELSVDLADLLEFQKMRRRKDHGVSVDMLAKGERKKRQAKKHDAADTTRGEAGKEEEDGGGNDGADASKGGLRTVARSLDGAFTAQTNKLDANKHMMAYIETEMKRHRQGPGSSDKDGDNADGHAAVSGGLRDDDLYQVPKHLQVVDEQPVSEGNVAMAAKMLTSIQEVSLGAESRARNIRATDRALARPLDASDPSSLPTLPQQPHQYQQEGLRYRRHNNPSDRSAKATDDAALQRFKKRMRR</sequence>
<accession>A0A9W8LVB5</accession>
<comment type="subcellular location">
    <subcellularLocation>
        <location evidence="1">Nucleus</location>
    </subcellularLocation>
</comment>
<dbReference type="Proteomes" id="UP001140094">
    <property type="component" value="Unassembled WGS sequence"/>
</dbReference>
<feature type="region of interest" description="Disordered" evidence="4">
    <location>
        <begin position="67"/>
        <end position="126"/>
    </location>
</feature>
<dbReference type="OrthoDB" id="5627at2759"/>
<feature type="compositionally biased region" description="Polar residues" evidence="4">
    <location>
        <begin position="39"/>
        <end position="50"/>
    </location>
</feature>
<feature type="region of interest" description="Disordered" evidence="4">
    <location>
        <begin position="1"/>
        <end position="54"/>
    </location>
</feature>
<dbReference type="EMBL" id="JANBUO010000220">
    <property type="protein sequence ID" value="KAJ2806153.1"/>
    <property type="molecule type" value="Genomic_DNA"/>
</dbReference>
<evidence type="ECO:0008006" key="7">
    <source>
        <dbReference type="Google" id="ProtNLM"/>
    </source>
</evidence>
<protein>
    <recommendedName>
        <fullName evidence="7">Hepatocellular carcinoma-associated antigen 59-domain-containing protein</fullName>
    </recommendedName>
</protein>
<feature type="compositionally biased region" description="Polar residues" evidence="4">
    <location>
        <begin position="248"/>
        <end position="264"/>
    </location>
</feature>
<evidence type="ECO:0000256" key="4">
    <source>
        <dbReference type="SAM" id="MobiDB-lite"/>
    </source>
</evidence>
<dbReference type="PANTHER" id="PTHR13486">
    <property type="entry name" value="TELOMERE LENGTH AND SILENCING PROTEIN 1 TLS1 FAMILY MEMBER"/>
    <property type="match status" value="1"/>
</dbReference>
<dbReference type="InterPro" id="IPR010756">
    <property type="entry name" value="Tls1-like"/>
</dbReference>
<proteinExistence type="inferred from homology"/>
<comment type="caution">
    <text evidence="5">The sequence shown here is derived from an EMBL/GenBank/DDBJ whole genome shotgun (WGS) entry which is preliminary data.</text>
</comment>
<keyword evidence="6" id="KW-1185">Reference proteome</keyword>
<evidence type="ECO:0000256" key="2">
    <source>
        <dbReference type="ARBA" id="ARBA00007643"/>
    </source>
</evidence>
<name>A0A9W8LVB5_9FUNG</name>
<feature type="compositionally biased region" description="Basic and acidic residues" evidence="4">
    <location>
        <begin position="94"/>
        <end position="106"/>
    </location>
</feature>
<dbReference type="AlphaFoldDB" id="A0A9W8LVB5"/>
<reference evidence="5" key="1">
    <citation type="submission" date="2022-07" db="EMBL/GenBank/DDBJ databases">
        <title>Phylogenomic reconstructions and comparative analyses of Kickxellomycotina fungi.</title>
        <authorList>
            <person name="Reynolds N.K."/>
            <person name="Stajich J.E."/>
            <person name="Barry K."/>
            <person name="Grigoriev I.V."/>
            <person name="Crous P."/>
            <person name="Smith M.E."/>
        </authorList>
    </citation>
    <scope>NUCLEOTIDE SEQUENCE</scope>
    <source>
        <strain evidence="5">NRRL 1565</strain>
    </source>
</reference>
<feature type="compositionally biased region" description="Basic residues" evidence="4">
    <location>
        <begin position="1"/>
        <end position="13"/>
    </location>
</feature>
<dbReference type="GO" id="GO:0005681">
    <property type="term" value="C:spliceosomal complex"/>
    <property type="evidence" value="ECO:0007669"/>
    <property type="project" value="TreeGrafter"/>
</dbReference>
<keyword evidence="3" id="KW-0539">Nucleus</keyword>